<evidence type="ECO:0000313" key="1">
    <source>
        <dbReference type="EMBL" id="KAJ3543331.1"/>
    </source>
</evidence>
<name>A0ACC1SNK2_9HYPO</name>
<evidence type="ECO:0000313" key="2">
    <source>
        <dbReference type="Proteomes" id="UP001148629"/>
    </source>
</evidence>
<comment type="caution">
    <text evidence="1">The sequence shown here is derived from an EMBL/GenBank/DDBJ whole genome shotgun (WGS) entry which is preliminary data.</text>
</comment>
<accession>A0ACC1SNK2</accession>
<gene>
    <name evidence="1" type="ORF">NM208_g3640</name>
</gene>
<reference evidence="1" key="1">
    <citation type="submission" date="2022-08" db="EMBL/GenBank/DDBJ databases">
        <title>Genome Sequence of Fusarium decemcellulare.</title>
        <authorList>
            <person name="Buettner E."/>
        </authorList>
    </citation>
    <scope>NUCLEOTIDE SEQUENCE</scope>
    <source>
        <strain evidence="1">Babe19</strain>
    </source>
</reference>
<keyword evidence="2" id="KW-1185">Reference proteome</keyword>
<sequence>MIKNSSEGFTWTPSTGFSEGLPTLGVVDPPQRIGLPQEAIYDVIVIGAGYAGLVASRDLSMQGKKTLLLDGRDRLGGRTWNASIDGFNYEIGGTWIHWHMPHIYREISLYGLENDWVVTQNPGSRFDYSTLCTDKEQLKLSHEEEASMYSRVFSLFCNADGDYLRHSWKYAFGTDQSPELMAKLDKMSCADRLDEIRDQLSPNEMSMLVAILQQMGGADVHQIGYVSTLHWWVLGGHTALGLNDIALHTRLGSGNSTLHRRIFDHAVSTGHLSYSFSTPVASVEEANGVVTVRSRGGQAWRATAVICTVPLNVLTSVQFEPPLPLAKVEAARQGQVNKCNKIHFDVKGPDLLSWTSLGSPGKGLVSAFGDRLTPANDTHVVAFGPDPDANNGIRLRDIDSVQKGLLHLVPEESHSELVVERVVSHDWNTDEFARGTWCILPPNFVTKYLRALQKPHGNVWFANADWSDGWRGWIDGAVQIGTQAAYQVVQAQHTISKKQEKNEASLQLSWSGLVLTIIHILSNIFATSVREVRGPFAAKVSNFYRLWNVFKGRNHEDLIALHEKFGDDVRLGPRVVSIRNLEDVNSIYNVKRPYAKSEFYVVQQQLVNGRAAQTLFTTINERFHASIKRPISNAYSMSTLTDYEPLVDRSILTLFEELDRRYLDSSASCPLFDWLQYYAFDVIGELTCSEPFGFLRAGRDVDGIIAQLNSSMDYNAVVGQMPALDYILKKNPIVARLTSRTGPVAKFAHDKLKKRLMEEQRRNQVDEKLERHQNLDFVDKFFRAQESYPEIVNDAQILSYMITNMFAGSDTTAISLRAIIYYVLKHPSAYDKLVSELDAAYASGSFDIPIAWHQSQQLHYFKAVVQEALRLHPAVGLILERIVPSGGLELSSGSFLPTGTIVGASPWVVHRNKSIFGADADDFKPERWLQAEGEDPRKFEERLKAMNGAMLTFGKGHRTCIGKNICLLEIYKLLPSFFLTYEVCIPDSWNKPPD</sequence>
<protein>
    <submittedName>
        <fullName evidence="1">Uncharacterized protein</fullName>
    </submittedName>
</protein>
<organism evidence="1 2">
    <name type="scientific">Fusarium decemcellulare</name>
    <dbReference type="NCBI Taxonomy" id="57161"/>
    <lineage>
        <taxon>Eukaryota</taxon>
        <taxon>Fungi</taxon>
        <taxon>Dikarya</taxon>
        <taxon>Ascomycota</taxon>
        <taxon>Pezizomycotina</taxon>
        <taxon>Sordariomycetes</taxon>
        <taxon>Hypocreomycetidae</taxon>
        <taxon>Hypocreales</taxon>
        <taxon>Nectriaceae</taxon>
        <taxon>Fusarium</taxon>
        <taxon>Fusarium decemcellulare species complex</taxon>
    </lineage>
</organism>
<proteinExistence type="predicted"/>
<dbReference type="Proteomes" id="UP001148629">
    <property type="component" value="Unassembled WGS sequence"/>
</dbReference>
<dbReference type="EMBL" id="JANRMS010000250">
    <property type="protein sequence ID" value="KAJ3543331.1"/>
    <property type="molecule type" value="Genomic_DNA"/>
</dbReference>